<dbReference type="Proteomes" id="UP000306825">
    <property type="component" value="Chromosome"/>
</dbReference>
<dbReference type="FunFam" id="3.90.950.10:FF:000001">
    <property type="entry name" value="dITP/XTP pyrophosphatase"/>
    <property type="match status" value="1"/>
</dbReference>
<dbReference type="GO" id="GO:0009117">
    <property type="term" value="P:nucleotide metabolic process"/>
    <property type="evidence" value="ECO:0007669"/>
    <property type="project" value="UniProtKB-KW"/>
</dbReference>
<dbReference type="AlphaFoldDB" id="A0AAI9AGE3"/>
<evidence type="ECO:0000313" key="12">
    <source>
        <dbReference type="EMBL" id="EDM23025.1"/>
    </source>
</evidence>
<dbReference type="InterPro" id="IPR020922">
    <property type="entry name" value="dITP/XTP_pyrophosphatase"/>
</dbReference>
<feature type="active site" description="Proton acceptor" evidence="10">
    <location>
        <position position="69"/>
    </location>
</feature>
<evidence type="ECO:0000313" key="15">
    <source>
        <dbReference type="Proteomes" id="UP000306825"/>
    </source>
</evidence>
<evidence type="ECO:0000256" key="5">
    <source>
        <dbReference type="ARBA" id="ARBA00022801"/>
    </source>
</evidence>
<evidence type="ECO:0000313" key="13">
    <source>
        <dbReference type="EMBL" id="QCT94146.1"/>
    </source>
</evidence>
<evidence type="ECO:0000256" key="11">
    <source>
        <dbReference type="RuleBase" id="RU003781"/>
    </source>
</evidence>
<evidence type="ECO:0000313" key="14">
    <source>
        <dbReference type="Proteomes" id="UP000003288"/>
    </source>
</evidence>
<sequence length="194" mass="21510">MKRIIVASGNKGKIKEIKEILENFEVIAYSDLIKPFEIEENGKTFKENAIIKAKAISKYFPNDIVLADDSGISVPVLGGIPGIYSARFAGSDANDKDNLNKLINELKKRNIKKTPAFYTAAIALATPYGVFTTHGFMRGEVIDDARGDKGFGYDPMFIPKGFDKTLGELDNEIKKEISHRSKALNLVKIILRTI</sequence>
<organism evidence="12 14">
    <name type="scientific">Caminibacter mediatlanticus TB-2</name>
    <dbReference type="NCBI Taxonomy" id="391592"/>
    <lineage>
        <taxon>Bacteria</taxon>
        <taxon>Pseudomonadati</taxon>
        <taxon>Campylobacterota</taxon>
        <taxon>Epsilonproteobacteria</taxon>
        <taxon>Nautiliales</taxon>
        <taxon>Nautiliaceae</taxon>
        <taxon>Caminibacter</taxon>
    </lineage>
</organism>
<gene>
    <name evidence="13" type="primary">rdgB</name>
    <name evidence="12" type="ORF">CMTB2_08605</name>
    <name evidence="13" type="ORF">FE773_02830</name>
</gene>
<evidence type="ECO:0000256" key="1">
    <source>
        <dbReference type="ARBA" id="ARBA00008023"/>
    </source>
</evidence>
<comment type="cofactor">
    <cofactor evidence="10">
        <name>Mg(2+)</name>
        <dbReference type="ChEBI" id="CHEBI:18420"/>
    </cofactor>
    <text evidence="10">Binds 1 Mg(2+) ion per subunit.</text>
</comment>
<dbReference type="GO" id="GO:0036220">
    <property type="term" value="F:ITP diphosphatase activity"/>
    <property type="evidence" value="ECO:0007669"/>
    <property type="project" value="UniProtKB-UniRule"/>
</dbReference>
<dbReference type="RefSeq" id="WP_007475527.1">
    <property type="nucleotide sequence ID" value="NZ_ABCJ01000012.1"/>
</dbReference>
<feature type="binding site" evidence="10">
    <location>
        <position position="70"/>
    </location>
    <ligand>
        <name>substrate</name>
    </ligand>
</feature>
<evidence type="ECO:0000256" key="3">
    <source>
        <dbReference type="ARBA" id="ARBA00022723"/>
    </source>
</evidence>
<keyword evidence="5 10" id="KW-0378">Hydrolase</keyword>
<dbReference type="PANTHER" id="PTHR11067">
    <property type="entry name" value="INOSINE TRIPHOSPHATE PYROPHOSPHATASE/HAM1 PROTEIN"/>
    <property type="match status" value="1"/>
</dbReference>
<dbReference type="EC" id="3.6.1.66" evidence="10"/>
<reference evidence="12 14" key="1">
    <citation type="journal article" date="2011" name="Stand. Genomic Sci.">
        <title>Draft genome sequence of Caminibacter mediatlanticus strain TB-2, an epsilonproteobacterium isolated from a deep-sea hydrothermal vent.</title>
        <authorList>
            <person name="Giovannelli D."/>
            <person name="Ferriera S."/>
            <person name="Johnson J."/>
            <person name="Kravitz S."/>
            <person name="Perez-Rodriguez I."/>
            <person name="Ricci J."/>
            <person name="O'Brien C."/>
            <person name="Voordeckers J.W."/>
            <person name="Bini E."/>
            <person name="Vetriani C."/>
        </authorList>
    </citation>
    <scope>NUCLEOTIDE SEQUENCE [LARGE SCALE GENOMIC DNA]</scope>
    <source>
        <strain evidence="12 14">TB-2</strain>
    </source>
</reference>
<proteinExistence type="inferred from homology"/>
<protein>
    <recommendedName>
        <fullName evidence="10">dITP/XTP pyrophosphatase</fullName>
        <ecNumber evidence="10">3.6.1.66</ecNumber>
    </recommendedName>
    <alternativeName>
        <fullName evidence="10">Non-canonical purine NTP pyrophosphatase</fullName>
    </alternativeName>
    <alternativeName>
        <fullName evidence="10">Non-standard purine NTP pyrophosphatase</fullName>
    </alternativeName>
    <alternativeName>
        <fullName evidence="10">Nucleoside-triphosphate diphosphatase</fullName>
    </alternativeName>
    <alternativeName>
        <fullName evidence="10">Nucleoside-triphosphate pyrophosphatase</fullName>
        <shortName evidence="10">NTPase</shortName>
    </alternativeName>
</protein>
<dbReference type="EMBL" id="CP040463">
    <property type="protein sequence ID" value="QCT94146.1"/>
    <property type="molecule type" value="Genomic_DNA"/>
</dbReference>
<dbReference type="Pfam" id="PF01725">
    <property type="entry name" value="Ham1p_like"/>
    <property type="match status" value="1"/>
</dbReference>
<evidence type="ECO:0000256" key="7">
    <source>
        <dbReference type="ARBA" id="ARBA00023080"/>
    </source>
</evidence>
<feature type="binding site" evidence="10">
    <location>
        <position position="39"/>
    </location>
    <ligand>
        <name>Mg(2+)</name>
        <dbReference type="ChEBI" id="CHEBI:18420"/>
    </ligand>
</feature>
<dbReference type="SUPFAM" id="SSF52972">
    <property type="entry name" value="ITPase-like"/>
    <property type="match status" value="1"/>
</dbReference>
<dbReference type="GO" id="GO:0009146">
    <property type="term" value="P:purine nucleoside triphosphate catabolic process"/>
    <property type="evidence" value="ECO:0007669"/>
    <property type="project" value="UniProtKB-UniRule"/>
</dbReference>
<reference evidence="13 15" key="2">
    <citation type="submission" date="2019-05" db="EMBL/GenBank/DDBJ databases">
        <title>A comparative analysis of the Nautiliaceae.</title>
        <authorList>
            <person name="Grosche A."/>
            <person name="Smedile F."/>
            <person name="Vetriani C."/>
        </authorList>
    </citation>
    <scope>NUCLEOTIDE SEQUENCE [LARGE SCALE GENOMIC DNA]</scope>
    <source>
        <strain evidence="13 15">TB-2</strain>
    </source>
</reference>
<evidence type="ECO:0000256" key="8">
    <source>
        <dbReference type="ARBA" id="ARBA00051875"/>
    </source>
</evidence>
<dbReference type="Proteomes" id="UP000003288">
    <property type="component" value="Unassembled WGS sequence"/>
</dbReference>
<comment type="catalytic activity">
    <reaction evidence="10">
        <text>ITP + H2O = IMP + diphosphate + H(+)</text>
        <dbReference type="Rhea" id="RHEA:29399"/>
        <dbReference type="ChEBI" id="CHEBI:15377"/>
        <dbReference type="ChEBI" id="CHEBI:15378"/>
        <dbReference type="ChEBI" id="CHEBI:33019"/>
        <dbReference type="ChEBI" id="CHEBI:58053"/>
        <dbReference type="ChEBI" id="CHEBI:61402"/>
        <dbReference type="EC" id="3.6.1.66"/>
    </reaction>
</comment>
<name>A0AAI9AGE3_9BACT</name>
<dbReference type="InterPro" id="IPR002637">
    <property type="entry name" value="RdgB/HAM1"/>
</dbReference>
<keyword evidence="4 10" id="KW-0547">Nucleotide-binding</keyword>
<comment type="subunit">
    <text evidence="2 10">Homodimer.</text>
</comment>
<keyword evidence="6 10" id="KW-0460">Magnesium</keyword>
<dbReference type="GO" id="GO:0005829">
    <property type="term" value="C:cytosol"/>
    <property type="evidence" value="ECO:0007669"/>
    <property type="project" value="TreeGrafter"/>
</dbReference>
<feature type="binding site" evidence="10">
    <location>
        <position position="69"/>
    </location>
    <ligand>
        <name>Mg(2+)</name>
        <dbReference type="ChEBI" id="CHEBI:18420"/>
    </ligand>
</feature>
<evidence type="ECO:0000256" key="10">
    <source>
        <dbReference type="HAMAP-Rule" id="MF_01405"/>
    </source>
</evidence>
<feature type="binding site" evidence="10">
    <location>
        <begin position="179"/>
        <end position="180"/>
    </location>
    <ligand>
        <name>substrate</name>
    </ligand>
</feature>
<dbReference type="GO" id="GO:0017111">
    <property type="term" value="F:ribonucleoside triphosphate phosphatase activity"/>
    <property type="evidence" value="ECO:0007669"/>
    <property type="project" value="InterPro"/>
</dbReference>
<dbReference type="GO" id="GO:0035870">
    <property type="term" value="F:dITP diphosphatase activity"/>
    <property type="evidence" value="ECO:0007669"/>
    <property type="project" value="UniProtKB-UniRule"/>
</dbReference>
<dbReference type="GO" id="GO:0036222">
    <property type="term" value="F:XTP diphosphatase activity"/>
    <property type="evidence" value="ECO:0007669"/>
    <property type="project" value="UniProtKB-UniRule"/>
</dbReference>
<dbReference type="Gene3D" id="3.90.950.10">
    <property type="match status" value="1"/>
</dbReference>
<feature type="binding site" evidence="10">
    <location>
        <position position="174"/>
    </location>
    <ligand>
        <name>substrate</name>
    </ligand>
</feature>
<feature type="binding site" evidence="10">
    <location>
        <begin position="8"/>
        <end position="13"/>
    </location>
    <ligand>
        <name>substrate</name>
    </ligand>
</feature>
<dbReference type="PANTHER" id="PTHR11067:SF9">
    <property type="entry name" value="INOSINE TRIPHOSPHATE PYROPHOSPHATASE"/>
    <property type="match status" value="1"/>
</dbReference>
<keyword evidence="15" id="KW-1185">Reference proteome</keyword>
<accession>A0AAI9AGE3</accession>
<evidence type="ECO:0000256" key="4">
    <source>
        <dbReference type="ARBA" id="ARBA00022741"/>
    </source>
</evidence>
<dbReference type="InterPro" id="IPR029001">
    <property type="entry name" value="ITPase-like_fam"/>
</dbReference>
<keyword evidence="3 10" id="KW-0479">Metal-binding</keyword>
<dbReference type="CDD" id="cd00515">
    <property type="entry name" value="HAM1"/>
    <property type="match status" value="1"/>
</dbReference>
<dbReference type="GO" id="GO:0046872">
    <property type="term" value="F:metal ion binding"/>
    <property type="evidence" value="ECO:0007669"/>
    <property type="project" value="UniProtKB-KW"/>
</dbReference>
<comment type="similarity">
    <text evidence="1 10 11">Belongs to the HAM1 NTPase family.</text>
</comment>
<feature type="binding site" evidence="10">
    <location>
        <begin position="151"/>
        <end position="154"/>
    </location>
    <ligand>
        <name>substrate</name>
    </ligand>
</feature>
<evidence type="ECO:0000256" key="9">
    <source>
        <dbReference type="ARBA" id="ARBA00052017"/>
    </source>
</evidence>
<dbReference type="NCBIfam" id="TIGR00042">
    <property type="entry name" value="RdgB/HAM1 family non-canonical purine NTP pyrophosphatase"/>
    <property type="match status" value="1"/>
</dbReference>
<evidence type="ECO:0000256" key="6">
    <source>
        <dbReference type="ARBA" id="ARBA00022842"/>
    </source>
</evidence>
<comment type="catalytic activity">
    <reaction evidence="9 10">
        <text>XTP + H2O = XMP + diphosphate + H(+)</text>
        <dbReference type="Rhea" id="RHEA:28610"/>
        <dbReference type="ChEBI" id="CHEBI:15377"/>
        <dbReference type="ChEBI" id="CHEBI:15378"/>
        <dbReference type="ChEBI" id="CHEBI:33019"/>
        <dbReference type="ChEBI" id="CHEBI:57464"/>
        <dbReference type="ChEBI" id="CHEBI:61314"/>
        <dbReference type="EC" id="3.6.1.66"/>
    </reaction>
</comment>
<evidence type="ECO:0000256" key="2">
    <source>
        <dbReference type="ARBA" id="ARBA00011738"/>
    </source>
</evidence>
<dbReference type="EMBL" id="ABCJ01000012">
    <property type="protein sequence ID" value="EDM23025.1"/>
    <property type="molecule type" value="Genomic_DNA"/>
</dbReference>
<dbReference type="HAMAP" id="MF_01405">
    <property type="entry name" value="Non_canon_purine_NTPase"/>
    <property type="match status" value="1"/>
</dbReference>
<comment type="catalytic activity">
    <reaction evidence="8 10">
        <text>dITP + H2O = dIMP + diphosphate + H(+)</text>
        <dbReference type="Rhea" id="RHEA:28342"/>
        <dbReference type="ChEBI" id="CHEBI:15377"/>
        <dbReference type="ChEBI" id="CHEBI:15378"/>
        <dbReference type="ChEBI" id="CHEBI:33019"/>
        <dbReference type="ChEBI" id="CHEBI:61194"/>
        <dbReference type="ChEBI" id="CHEBI:61382"/>
        <dbReference type="EC" id="3.6.1.66"/>
    </reaction>
</comment>
<dbReference type="GO" id="GO:0000166">
    <property type="term" value="F:nucleotide binding"/>
    <property type="evidence" value="ECO:0007669"/>
    <property type="project" value="UniProtKB-KW"/>
</dbReference>
<comment type="function">
    <text evidence="10">Pyrophosphatase that catalyzes the hydrolysis of nucleoside triphosphates to their monophosphate derivatives, with a high preference for the non-canonical purine nucleotides XTP (xanthosine triphosphate), dITP (deoxyinosine triphosphate) and ITP. Seems to function as a house-cleaning enzyme that removes non-canonical purine nucleotides from the nucleotide pool, thus preventing their incorporation into DNA/RNA and avoiding chromosomal lesions.</text>
</comment>
<keyword evidence="7 10" id="KW-0546">Nucleotide metabolism</keyword>